<accession>A0A8H5FCU5</accession>
<dbReference type="Proteomes" id="UP000559256">
    <property type="component" value="Unassembled WGS sequence"/>
</dbReference>
<evidence type="ECO:0000256" key="7">
    <source>
        <dbReference type="ARBA" id="ARBA00022679"/>
    </source>
</evidence>
<proteinExistence type="inferred from homology"/>
<dbReference type="InterPro" id="IPR029063">
    <property type="entry name" value="SAM-dependent_MTases_sf"/>
</dbReference>
<evidence type="ECO:0000256" key="9">
    <source>
        <dbReference type="ARBA" id="ARBA00022692"/>
    </source>
</evidence>
<evidence type="ECO:0000313" key="15">
    <source>
        <dbReference type="EMBL" id="KAF5332350.1"/>
    </source>
</evidence>
<evidence type="ECO:0000256" key="8">
    <source>
        <dbReference type="ARBA" id="ARBA00022691"/>
    </source>
</evidence>
<dbReference type="EMBL" id="JAACJM010000310">
    <property type="protein sequence ID" value="KAF5332350.1"/>
    <property type="molecule type" value="Genomic_DNA"/>
</dbReference>
<evidence type="ECO:0000256" key="12">
    <source>
        <dbReference type="ARBA" id="ARBA00023098"/>
    </source>
</evidence>
<evidence type="ECO:0000256" key="3">
    <source>
        <dbReference type="ARBA" id="ARBA00004991"/>
    </source>
</evidence>
<comment type="pathway">
    <text evidence="2">Lipid metabolism; sphingolipid metabolism.</text>
</comment>
<dbReference type="EC" id="2.1.1.317" evidence="14"/>
<evidence type="ECO:0000256" key="5">
    <source>
        <dbReference type="ARBA" id="ARBA00022516"/>
    </source>
</evidence>
<comment type="similarity">
    <text evidence="4">Belongs to the CFA/CMAS family.</text>
</comment>
<dbReference type="GO" id="GO:0032259">
    <property type="term" value="P:methylation"/>
    <property type="evidence" value="ECO:0007669"/>
    <property type="project" value="UniProtKB-KW"/>
</dbReference>
<keyword evidence="11" id="KW-1133">Transmembrane helix</keyword>
<keyword evidence="12" id="KW-0443">Lipid metabolism</keyword>
<dbReference type="AlphaFoldDB" id="A0A8H5FCU5"/>
<dbReference type="OrthoDB" id="412182at2759"/>
<sequence length="193" mass="21578">MSPTPTPTPIFILPTRTKSKANLNSNPKFKVKVTPVSASASASASIRSDNVVVFVPIVGLGLFSTQHLRSCSVCTSTFSLVQMLAGWVISQLQSANFEVKNIDVLSVHYSATLYRWYENWVSNKDKIAAKYGDKWYRLWAFFLARSTIISRQRSCSVFQITLHKNLNAFHCVKGIESHASSHVKLDKEPQLVV</sequence>
<protein>
    <recommendedName>
        <fullName evidence="14">sphingolipid C(9)-methyltransferase</fullName>
        <ecNumber evidence="14">2.1.1.317</ecNumber>
    </recommendedName>
</protein>
<comment type="caution">
    <text evidence="15">The sequence shown here is derived from an EMBL/GenBank/DDBJ whole genome shotgun (WGS) entry which is preliminary data.</text>
</comment>
<dbReference type="PANTHER" id="PTHR45197">
    <property type="entry name" value="SYNTHASE, PUTATIVE (AFU_ORTHOLOGUE AFUA_7G04190)-RELATED"/>
    <property type="match status" value="1"/>
</dbReference>
<evidence type="ECO:0000313" key="16">
    <source>
        <dbReference type="Proteomes" id="UP000559256"/>
    </source>
</evidence>
<dbReference type="GO" id="GO:0016020">
    <property type="term" value="C:membrane"/>
    <property type="evidence" value="ECO:0007669"/>
    <property type="project" value="UniProtKB-SubCell"/>
</dbReference>
<keyword evidence="8" id="KW-0949">S-adenosyl-L-methionine</keyword>
<reference evidence="15 16" key="1">
    <citation type="journal article" date="2020" name="ISME J.">
        <title>Uncovering the hidden diversity of litter-decomposition mechanisms in mushroom-forming fungi.</title>
        <authorList>
            <person name="Floudas D."/>
            <person name="Bentzer J."/>
            <person name="Ahren D."/>
            <person name="Johansson T."/>
            <person name="Persson P."/>
            <person name="Tunlid A."/>
        </authorList>
    </citation>
    <scope>NUCLEOTIDE SEQUENCE [LARGE SCALE GENOMIC DNA]</scope>
    <source>
        <strain evidence="15 16">CBS 291.85</strain>
    </source>
</reference>
<dbReference type="PANTHER" id="PTHR45197:SF1">
    <property type="entry name" value="SPHINGOLIPID C9-METHYLTRANSFERASE A-RELATED"/>
    <property type="match status" value="1"/>
</dbReference>
<dbReference type="InterPro" id="IPR052290">
    <property type="entry name" value="Sphingo_C9-MT"/>
</dbReference>
<keyword evidence="7" id="KW-0808">Transferase</keyword>
<evidence type="ECO:0000256" key="1">
    <source>
        <dbReference type="ARBA" id="ARBA00004141"/>
    </source>
</evidence>
<keyword evidence="13" id="KW-0472">Membrane</keyword>
<evidence type="ECO:0000256" key="10">
    <source>
        <dbReference type="ARBA" id="ARBA00022919"/>
    </source>
</evidence>
<keyword evidence="10" id="KW-0746">Sphingolipid metabolism</keyword>
<evidence type="ECO:0000256" key="6">
    <source>
        <dbReference type="ARBA" id="ARBA00022603"/>
    </source>
</evidence>
<keyword evidence="6" id="KW-0489">Methyltransferase</keyword>
<comment type="pathway">
    <text evidence="3">Sphingolipid metabolism.</text>
</comment>
<evidence type="ECO:0000256" key="14">
    <source>
        <dbReference type="ARBA" id="ARBA00039020"/>
    </source>
</evidence>
<evidence type="ECO:0000256" key="11">
    <source>
        <dbReference type="ARBA" id="ARBA00022989"/>
    </source>
</evidence>
<evidence type="ECO:0000256" key="2">
    <source>
        <dbReference type="ARBA" id="ARBA00004760"/>
    </source>
</evidence>
<organism evidence="15 16">
    <name type="scientific">Tetrapyrgos nigripes</name>
    <dbReference type="NCBI Taxonomy" id="182062"/>
    <lineage>
        <taxon>Eukaryota</taxon>
        <taxon>Fungi</taxon>
        <taxon>Dikarya</taxon>
        <taxon>Basidiomycota</taxon>
        <taxon>Agaricomycotina</taxon>
        <taxon>Agaricomycetes</taxon>
        <taxon>Agaricomycetidae</taxon>
        <taxon>Agaricales</taxon>
        <taxon>Marasmiineae</taxon>
        <taxon>Marasmiaceae</taxon>
        <taxon>Tetrapyrgos</taxon>
    </lineage>
</organism>
<dbReference type="Pfam" id="PF02353">
    <property type="entry name" value="CMAS"/>
    <property type="match status" value="1"/>
</dbReference>
<comment type="subcellular location">
    <subcellularLocation>
        <location evidence="1">Membrane</location>
        <topology evidence="1">Multi-pass membrane protein</topology>
    </subcellularLocation>
</comment>
<gene>
    <name evidence="15" type="ORF">D9758_016935</name>
</gene>
<dbReference type="SUPFAM" id="SSF53335">
    <property type="entry name" value="S-adenosyl-L-methionine-dependent methyltransferases"/>
    <property type="match status" value="1"/>
</dbReference>
<evidence type="ECO:0000256" key="13">
    <source>
        <dbReference type="ARBA" id="ARBA00023136"/>
    </source>
</evidence>
<dbReference type="GO" id="GO:0008168">
    <property type="term" value="F:methyltransferase activity"/>
    <property type="evidence" value="ECO:0007669"/>
    <property type="project" value="UniProtKB-KW"/>
</dbReference>
<dbReference type="GO" id="GO:0006665">
    <property type="term" value="P:sphingolipid metabolic process"/>
    <property type="evidence" value="ECO:0007669"/>
    <property type="project" value="UniProtKB-KW"/>
</dbReference>
<dbReference type="Gene3D" id="3.40.50.150">
    <property type="entry name" value="Vaccinia Virus protein VP39"/>
    <property type="match status" value="1"/>
</dbReference>
<keyword evidence="5" id="KW-0444">Lipid biosynthesis</keyword>
<keyword evidence="16" id="KW-1185">Reference proteome</keyword>
<name>A0A8H5FCU5_9AGAR</name>
<evidence type="ECO:0000256" key="4">
    <source>
        <dbReference type="ARBA" id="ARBA00010815"/>
    </source>
</evidence>
<keyword evidence="9" id="KW-0812">Transmembrane</keyword>